<dbReference type="AlphaFoldDB" id="A0A165N699"/>
<dbReference type="EMBL" id="KV425902">
    <property type="protein sequence ID" value="KZW00276.1"/>
    <property type="molecule type" value="Genomic_DNA"/>
</dbReference>
<evidence type="ECO:0000313" key="1">
    <source>
        <dbReference type="EMBL" id="KZW00276.1"/>
    </source>
</evidence>
<accession>A0A165N699</accession>
<evidence type="ECO:0000313" key="2">
    <source>
        <dbReference type="Proteomes" id="UP000077266"/>
    </source>
</evidence>
<dbReference type="Proteomes" id="UP000077266">
    <property type="component" value="Unassembled WGS sequence"/>
</dbReference>
<sequence length="141" mass="15644">HLWTRMPQLTLAAMDWINCIIRGHPASHRVLLRKLVSPIDNPNIKLGDIAVALNAHHLRGSCECGLGVSPTTIWKCDFAIYPMWKVDAVLEDFNPAEHVRLDPDSRLADVFLDASNVDLAKLQLIFDVDTGITSALLQAPL</sequence>
<keyword evidence="2" id="KW-1185">Reference proteome</keyword>
<dbReference type="InParanoid" id="A0A165N699"/>
<name>A0A165N699_EXIGL</name>
<organism evidence="1 2">
    <name type="scientific">Exidia glandulosa HHB12029</name>
    <dbReference type="NCBI Taxonomy" id="1314781"/>
    <lineage>
        <taxon>Eukaryota</taxon>
        <taxon>Fungi</taxon>
        <taxon>Dikarya</taxon>
        <taxon>Basidiomycota</taxon>
        <taxon>Agaricomycotina</taxon>
        <taxon>Agaricomycetes</taxon>
        <taxon>Auriculariales</taxon>
        <taxon>Exidiaceae</taxon>
        <taxon>Exidia</taxon>
    </lineage>
</organism>
<reference evidence="1 2" key="1">
    <citation type="journal article" date="2016" name="Mol. Biol. Evol.">
        <title>Comparative Genomics of Early-Diverging Mushroom-Forming Fungi Provides Insights into the Origins of Lignocellulose Decay Capabilities.</title>
        <authorList>
            <person name="Nagy L.G."/>
            <person name="Riley R."/>
            <person name="Tritt A."/>
            <person name="Adam C."/>
            <person name="Daum C."/>
            <person name="Floudas D."/>
            <person name="Sun H."/>
            <person name="Yadav J.S."/>
            <person name="Pangilinan J."/>
            <person name="Larsson K.H."/>
            <person name="Matsuura K."/>
            <person name="Barry K."/>
            <person name="Labutti K."/>
            <person name="Kuo R."/>
            <person name="Ohm R.A."/>
            <person name="Bhattacharya S.S."/>
            <person name="Shirouzu T."/>
            <person name="Yoshinaga Y."/>
            <person name="Martin F.M."/>
            <person name="Grigoriev I.V."/>
            <person name="Hibbett D.S."/>
        </authorList>
    </citation>
    <scope>NUCLEOTIDE SEQUENCE [LARGE SCALE GENOMIC DNA]</scope>
    <source>
        <strain evidence="1 2">HHB12029</strain>
    </source>
</reference>
<protein>
    <submittedName>
        <fullName evidence="1">Uncharacterized protein</fullName>
    </submittedName>
</protein>
<feature type="non-terminal residue" evidence="1">
    <location>
        <position position="1"/>
    </location>
</feature>
<gene>
    <name evidence="1" type="ORF">EXIGLDRAFT_722330</name>
</gene>
<proteinExistence type="predicted"/>